<sequence length="37" mass="3921">MVHAAQNVCVGNKVERVALRQMPGLSPQQCQSQALAG</sequence>
<evidence type="ECO:0000313" key="1">
    <source>
        <dbReference type="EMBL" id="EMS33365.1"/>
    </source>
</evidence>
<organism evidence="1 2">
    <name type="scientific">Mariniradius saccharolyticus AK6</name>
    <dbReference type="NCBI Taxonomy" id="1239962"/>
    <lineage>
        <taxon>Bacteria</taxon>
        <taxon>Pseudomonadati</taxon>
        <taxon>Bacteroidota</taxon>
        <taxon>Cytophagia</taxon>
        <taxon>Cytophagales</taxon>
        <taxon>Cyclobacteriaceae</taxon>
        <taxon>Mariniradius</taxon>
    </lineage>
</organism>
<dbReference type="AlphaFoldDB" id="M7X7M1"/>
<reference evidence="1" key="1">
    <citation type="submission" date="2013-01" db="EMBL/GenBank/DDBJ databases">
        <title>Genome assembly of Mariniradius saccharolyticus AK6.</title>
        <authorList>
            <person name="Vaidya B."/>
            <person name="Khatri I."/>
            <person name="Tanuku N.R.S."/>
            <person name="Subramanian S."/>
            <person name="Pinnaka A."/>
        </authorList>
    </citation>
    <scope>NUCLEOTIDE SEQUENCE [LARGE SCALE GENOMIC DNA]</scope>
    <source>
        <strain evidence="1">AK6</strain>
    </source>
</reference>
<proteinExistence type="predicted"/>
<gene>
    <name evidence="1" type="ORF">C943_00643</name>
</gene>
<accession>M7X7M1</accession>
<comment type="caution">
    <text evidence="1">The sequence shown here is derived from an EMBL/GenBank/DDBJ whole genome shotgun (WGS) entry which is preliminary data.</text>
</comment>
<dbReference type="Proteomes" id="UP000010953">
    <property type="component" value="Unassembled WGS sequence"/>
</dbReference>
<name>M7X7M1_9BACT</name>
<dbReference type="EMBL" id="AMZY02000010">
    <property type="protein sequence ID" value="EMS33365.1"/>
    <property type="molecule type" value="Genomic_DNA"/>
</dbReference>
<evidence type="ECO:0000313" key="2">
    <source>
        <dbReference type="Proteomes" id="UP000010953"/>
    </source>
</evidence>
<keyword evidence="2" id="KW-1185">Reference proteome</keyword>
<dbReference type="InParanoid" id="M7X7M1"/>
<dbReference type="STRING" id="1239962.C943_00643"/>
<protein>
    <submittedName>
        <fullName evidence="1">Uncharacterized protein</fullName>
    </submittedName>
</protein>